<sequence>MATDDHARNDALYITMHRVAYPGSRAAQALDPVFNGRPPLHQLLLSDFISNLPCSDGAEAVGEYGEGYLCLGIQTNPRSELDDRHVVQGSSQAKLNGCRCRQVAAV</sequence>
<evidence type="ECO:0000313" key="1">
    <source>
        <dbReference type="EMBL" id="KAI3797740.1"/>
    </source>
</evidence>
<organism evidence="1 2">
    <name type="scientific">Smallanthus sonchifolius</name>
    <dbReference type="NCBI Taxonomy" id="185202"/>
    <lineage>
        <taxon>Eukaryota</taxon>
        <taxon>Viridiplantae</taxon>
        <taxon>Streptophyta</taxon>
        <taxon>Embryophyta</taxon>
        <taxon>Tracheophyta</taxon>
        <taxon>Spermatophyta</taxon>
        <taxon>Magnoliopsida</taxon>
        <taxon>eudicotyledons</taxon>
        <taxon>Gunneridae</taxon>
        <taxon>Pentapetalae</taxon>
        <taxon>asterids</taxon>
        <taxon>campanulids</taxon>
        <taxon>Asterales</taxon>
        <taxon>Asteraceae</taxon>
        <taxon>Asteroideae</taxon>
        <taxon>Heliantheae alliance</taxon>
        <taxon>Millerieae</taxon>
        <taxon>Smallanthus</taxon>
    </lineage>
</organism>
<dbReference type="Proteomes" id="UP001056120">
    <property type="component" value="Linkage Group LG11"/>
</dbReference>
<reference evidence="1 2" key="2">
    <citation type="journal article" date="2022" name="Mol. Ecol. Resour.">
        <title>The genomes of chicory, endive, great burdock and yacon provide insights into Asteraceae paleo-polyploidization history and plant inulin production.</title>
        <authorList>
            <person name="Fan W."/>
            <person name="Wang S."/>
            <person name="Wang H."/>
            <person name="Wang A."/>
            <person name="Jiang F."/>
            <person name="Liu H."/>
            <person name="Zhao H."/>
            <person name="Xu D."/>
            <person name="Zhang Y."/>
        </authorList>
    </citation>
    <scope>NUCLEOTIDE SEQUENCE [LARGE SCALE GENOMIC DNA]</scope>
    <source>
        <strain evidence="2">cv. Yunnan</strain>
        <tissue evidence="1">Leaves</tissue>
    </source>
</reference>
<proteinExistence type="predicted"/>
<evidence type="ECO:0000313" key="2">
    <source>
        <dbReference type="Proteomes" id="UP001056120"/>
    </source>
</evidence>
<name>A0ACB9HR54_9ASTR</name>
<gene>
    <name evidence="1" type="ORF">L1987_33003</name>
</gene>
<keyword evidence="2" id="KW-1185">Reference proteome</keyword>
<protein>
    <submittedName>
        <fullName evidence="1">Uncharacterized protein</fullName>
    </submittedName>
</protein>
<comment type="caution">
    <text evidence="1">The sequence shown here is derived from an EMBL/GenBank/DDBJ whole genome shotgun (WGS) entry which is preliminary data.</text>
</comment>
<accession>A0ACB9HR54</accession>
<dbReference type="EMBL" id="CM042028">
    <property type="protein sequence ID" value="KAI3797740.1"/>
    <property type="molecule type" value="Genomic_DNA"/>
</dbReference>
<reference evidence="2" key="1">
    <citation type="journal article" date="2022" name="Mol. Ecol. Resour.">
        <title>The genomes of chicory, endive, great burdock and yacon provide insights into Asteraceae palaeo-polyploidization history and plant inulin production.</title>
        <authorList>
            <person name="Fan W."/>
            <person name="Wang S."/>
            <person name="Wang H."/>
            <person name="Wang A."/>
            <person name="Jiang F."/>
            <person name="Liu H."/>
            <person name="Zhao H."/>
            <person name="Xu D."/>
            <person name="Zhang Y."/>
        </authorList>
    </citation>
    <scope>NUCLEOTIDE SEQUENCE [LARGE SCALE GENOMIC DNA]</scope>
    <source>
        <strain evidence="2">cv. Yunnan</strain>
    </source>
</reference>